<evidence type="ECO:0000256" key="1">
    <source>
        <dbReference type="SAM" id="MobiDB-lite"/>
    </source>
</evidence>
<evidence type="ECO:0000313" key="2">
    <source>
        <dbReference type="EMBL" id="KAH3786676.1"/>
    </source>
</evidence>
<accession>A0A9D4EVM9</accession>
<reference evidence="2" key="2">
    <citation type="submission" date="2020-11" db="EMBL/GenBank/DDBJ databases">
        <authorList>
            <person name="McCartney M.A."/>
            <person name="Auch B."/>
            <person name="Kono T."/>
            <person name="Mallez S."/>
            <person name="Becker A."/>
            <person name="Gohl D.M."/>
            <person name="Silverstein K.A.T."/>
            <person name="Koren S."/>
            <person name="Bechman K.B."/>
            <person name="Herman A."/>
            <person name="Abrahante J.E."/>
            <person name="Garbe J."/>
        </authorList>
    </citation>
    <scope>NUCLEOTIDE SEQUENCE</scope>
    <source>
        <strain evidence="2">Duluth1</strain>
        <tissue evidence="2">Whole animal</tissue>
    </source>
</reference>
<reference evidence="2" key="1">
    <citation type="journal article" date="2019" name="bioRxiv">
        <title>The Genome of the Zebra Mussel, Dreissena polymorpha: A Resource for Invasive Species Research.</title>
        <authorList>
            <person name="McCartney M.A."/>
            <person name="Auch B."/>
            <person name="Kono T."/>
            <person name="Mallez S."/>
            <person name="Zhang Y."/>
            <person name="Obille A."/>
            <person name="Becker A."/>
            <person name="Abrahante J.E."/>
            <person name="Garbe J."/>
            <person name="Badalamenti J.P."/>
            <person name="Herman A."/>
            <person name="Mangelson H."/>
            <person name="Liachko I."/>
            <person name="Sullivan S."/>
            <person name="Sone E.D."/>
            <person name="Koren S."/>
            <person name="Silverstein K.A.T."/>
            <person name="Beckman K.B."/>
            <person name="Gohl D.M."/>
        </authorList>
    </citation>
    <scope>NUCLEOTIDE SEQUENCE</scope>
    <source>
        <strain evidence="2">Duluth1</strain>
        <tissue evidence="2">Whole animal</tissue>
    </source>
</reference>
<feature type="region of interest" description="Disordered" evidence="1">
    <location>
        <begin position="85"/>
        <end position="109"/>
    </location>
</feature>
<gene>
    <name evidence="2" type="ORF">DPMN_164784</name>
</gene>
<evidence type="ECO:0000313" key="3">
    <source>
        <dbReference type="Proteomes" id="UP000828390"/>
    </source>
</evidence>
<comment type="caution">
    <text evidence="2">The sequence shown here is derived from an EMBL/GenBank/DDBJ whole genome shotgun (WGS) entry which is preliminary data.</text>
</comment>
<dbReference type="AlphaFoldDB" id="A0A9D4EVM9"/>
<name>A0A9D4EVM9_DREPO</name>
<keyword evidence="3" id="KW-1185">Reference proteome</keyword>
<proteinExistence type="predicted"/>
<feature type="compositionally biased region" description="Low complexity" evidence="1">
    <location>
        <begin position="85"/>
        <end position="101"/>
    </location>
</feature>
<dbReference type="EMBL" id="JAIWYP010000008">
    <property type="protein sequence ID" value="KAH3786676.1"/>
    <property type="molecule type" value="Genomic_DNA"/>
</dbReference>
<dbReference type="Proteomes" id="UP000828390">
    <property type="component" value="Unassembled WGS sequence"/>
</dbReference>
<organism evidence="2 3">
    <name type="scientific">Dreissena polymorpha</name>
    <name type="common">Zebra mussel</name>
    <name type="synonym">Mytilus polymorpha</name>
    <dbReference type="NCBI Taxonomy" id="45954"/>
    <lineage>
        <taxon>Eukaryota</taxon>
        <taxon>Metazoa</taxon>
        <taxon>Spiralia</taxon>
        <taxon>Lophotrochozoa</taxon>
        <taxon>Mollusca</taxon>
        <taxon>Bivalvia</taxon>
        <taxon>Autobranchia</taxon>
        <taxon>Heteroconchia</taxon>
        <taxon>Euheterodonta</taxon>
        <taxon>Imparidentia</taxon>
        <taxon>Neoheterodontei</taxon>
        <taxon>Myida</taxon>
        <taxon>Dreissenoidea</taxon>
        <taxon>Dreissenidae</taxon>
        <taxon>Dreissena</taxon>
    </lineage>
</organism>
<protein>
    <submittedName>
        <fullName evidence="2">Uncharacterized protein</fullName>
    </submittedName>
</protein>
<sequence length="151" mass="17006">MQKTSGITSCCTCKVCVTKTQRRLQRWLHEHQYRLQPSLQDPRRQKSPPSFSMTASVMLWTSTTVYNEGYQSISVDYNTTAAAISATSPTPPMTTTKTSRASSPTTQTPYSIQTKKKTHTHNCHYLSISDKSKYKTILIGWGDNFIFAKTG</sequence>